<reference evidence="1 2" key="1">
    <citation type="submission" date="2023-09" db="EMBL/GenBank/DDBJ databases">
        <title>Multi-omics analysis of a traditional fermented food reveals byproduct-associated fungal strains for waste-to-food upcycling.</title>
        <authorList>
            <consortium name="Lawrence Berkeley National Laboratory"/>
            <person name="Rekdal V.M."/>
            <person name="Villalobos-Escobedo J.M."/>
            <person name="Rodriguez-Valeron N."/>
            <person name="Garcia M.O."/>
            <person name="Vasquez D.P."/>
            <person name="Damayanti I."/>
            <person name="Sorensen P.M."/>
            <person name="Baidoo E.E."/>
            <person name="De Carvalho A.C."/>
            <person name="Riley R."/>
            <person name="Lipzen A."/>
            <person name="He G."/>
            <person name="Yan M."/>
            <person name="Haridas S."/>
            <person name="Daum C."/>
            <person name="Yoshinaga Y."/>
            <person name="Ng V."/>
            <person name="Grigoriev I.V."/>
            <person name="Munk R."/>
            <person name="Nuraida L."/>
            <person name="Wijaya C.H."/>
            <person name="Morales P.-C."/>
            <person name="Keasling J.D."/>
        </authorList>
    </citation>
    <scope>NUCLEOTIDE SEQUENCE [LARGE SCALE GENOMIC DNA]</scope>
    <source>
        <strain evidence="1 2">FGSC 2613</strain>
    </source>
</reference>
<dbReference type="EMBL" id="JAVLET010000006">
    <property type="protein sequence ID" value="KAL0469052.1"/>
    <property type="molecule type" value="Genomic_DNA"/>
</dbReference>
<proteinExistence type="predicted"/>
<name>A0ABR3D8S1_NEUIN</name>
<gene>
    <name evidence="1" type="ORF">QR685DRAFT_324469</name>
</gene>
<comment type="caution">
    <text evidence="1">The sequence shown here is derived from an EMBL/GenBank/DDBJ whole genome shotgun (WGS) entry which is preliminary data.</text>
</comment>
<organism evidence="1 2">
    <name type="scientific">Neurospora intermedia</name>
    <dbReference type="NCBI Taxonomy" id="5142"/>
    <lineage>
        <taxon>Eukaryota</taxon>
        <taxon>Fungi</taxon>
        <taxon>Dikarya</taxon>
        <taxon>Ascomycota</taxon>
        <taxon>Pezizomycotina</taxon>
        <taxon>Sordariomycetes</taxon>
        <taxon>Sordariomycetidae</taxon>
        <taxon>Sordariales</taxon>
        <taxon>Sordariaceae</taxon>
        <taxon>Neurospora</taxon>
    </lineage>
</organism>
<keyword evidence="2" id="KW-1185">Reference proteome</keyword>
<accession>A0ABR3D8S1</accession>
<protein>
    <submittedName>
        <fullName evidence="1">Uncharacterized protein</fullName>
    </submittedName>
</protein>
<evidence type="ECO:0000313" key="1">
    <source>
        <dbReference type="EMBL" id="KAL0469052.1"/>
    </source>
</evidence>
<dbReference type="Proteomes" id="UP001451303">
    <property type="component" value="Unassembled WGS sequence"/>
</dbReference>
<evidence type="ECO:0000313" key="2">
    <source>
        <dbReference type="Proteomes" id="UP001451303"/>
    </source>
</evidence>
<sequence>MRREVPNGRSTLLQNQEEMRACRRSATFLFSPSLATLHGQDRLGGLGVVIFLLPQEADKQGDRSP</sequence>